<dbReference type="CDD" id="cd00086">
    <property type="entry name" value="homeodomain"/>
    <property type="match status" value="1"/>
</dbReference>
<sequence length="559" mass="60866">MFGFSPLSRSLGEGQGLAGVSVVSHPEDLMTSSQRILDANQRMNGLNYHSIDGILGHARLGQGSLKDIESSYGMSDSPGLHPSSLNTGYVHGNHGNHPHPHHLQSAISPVHFSNNPGGNSHNNNNNNNSNNSNNNTGLSSSANSIKQRPHGEQGVYYHSLSPMSTSLKTVNSLGTTTGHVHNTSNNSSSNNSNINNNNSSSHLNSACHNGTSGPKSDKHLTNNNNNSNSNNNNNNNSMKFNSPTSKGDTGNSNNNGSNNNNNSSSNNNAADPNLSPHLQPMLNMSLKTERDDVKTEMQNVNSSTHVNNNNNNTTTTTTNNNSDNAAVDGSGNKDGDKNADDGGDADGEEDGGEDGEPKRKKRRNRTTFTSFQLEEMERVFQKTHYPDVYSREQLALRCSLTEARVQVWFQNRRAKWRKRERFGQLHTMRAMASAANQGYDMPLAPRHDAYSQQAPDSSMMWMEMYNHYGNNMWSPVSAIKGYHLSMDAAQSLGTKWPPAVPSMYPTWNDSQLLYPHQQHPSPDAFHSANGPPPPRHDVTPVYGQVGNFQQCSAAGPGGP</sequence>
<dbReference type="RefSeq" id="XP_035828226.1">
    <property type="nucleotide sequence ID" value="XM_035972333.1"/>
</dbReference>
<feature type="compositionally biased region" description="Low complexity" evidence="7">
    <location>
        <begin position="299"/>
        <end position="322"/>
    </location>
</feature>
<dbReference type="SMART" id="SM00389">
    <property type="entry name" value="HOX"/>
    <property type="match status" value="1"/>
</dbReference>
<name>A0ABM1W0N3_APLCA</name>
<dbReference type="Proteomes" id="UP000694888">
    <property type="component" value="Unplaced"/>
</dbReference>
<dbReference type="InterPro" id="IPR050649">
    <property type="entry name" value="Paired_Homeobox_TFs"/>
</dbReference>
<dbReference type="PROSITE" id="PS50071">
    <property type="entry name" value="HOMEOBOX_2"/>
    <property type="match status" value="1"/>
</dbReference>
<dbReference type="PANTHER" id="PTHR24329">
    <property type="entry name" value="HOMEOBOX PROTEIN ARISTALESS"/>
    <property type="match status" value="1"/>
</dbReference>
<feature type="compositionally biased region" description="Low complexity" evidence="7">
    <location>
        <begin position="113"/>
        <end position="144"/>
    </location>
</feature>
<feature type="region of interest" description="Disordered" evidence="7">
    <location>
        <begin position="291"/>
        <end position="367"/>
    </location>
</feature>
<dbReference type="PANTHER" id="PTHR24329:SF543">
    <property type="entry name" value="FI01017P-RELATED"/>
    <property type="match status" value="1"/>
</dbReference>
<dbReference type="InterPro" id="IPR001356">
    <property type="entry name" value="HD"/>
</dbReference>
<feature type="region of interest" description="Disordered" evidence="7">
    <location>
        <begin position="69"/>
        <end position="279"/>
    </location>
</feature>
<dbReference type="PROSITE" id="PS00027">
    <property type="entry name" value="HOMEOBOX_1"/>
    <property type="match status" value="1"/>
</dbReference>
<evidence type="ECO:0000256" key="5">
    <source>
        <dbReference type="PROSITE-ProRule" id="PRU00108"/>
    </source>
</evidence>
<feature type="DNA-binding region" description="Homeobox" evidence="5">
    <location>
        <begin position="361"/>
        <end position="420"/>
    </location>
</feature>
<feature type="compositionally biased region" description="Polar residues" evidence="7">
    <location>
        <begin position="161"/>
        <end position="181"/>
    </location>
</feature>
<evidence type="ECO:0000256" key="6">
    <source>
        <dbReference type="RuleBase" id="RU000682"/>
    </source>
</evidence>
<evidence type="ECO:0000256" key="4">
    <source>
        <dbReference type="ARBA" id="ARBA00023242"/>
    </source>
</evidence>
<dbReference type="InterPro" id="IPR017970">
    <property type="entry name" value="Homeobox_CS"/>
</dbReference>
<feature type="compositionally biased region" description="Low complexity" evidence="7">
    <location>
        <begin position="222"/>
        <end position="237"/>
    </location>
</feature>
<keyword evidence="9" id="KW-1185">Reference proteome</keyword>
<evidence type="ECO:0000259" key="8">
    <source>
        <dbReference type="PROSITE" id="PS50071"/>
    </source>
</evidence>
<evidence type="ECO:0000256" key="7">
    <source>
        <dbReference type="SAM" id="MobiDB-lite"/>
    </source>
</evidence>
<keyword evidence="2 5" id="KW-0238">DNA-binding</keyword>
<dbReference type="SUPFAM" id="SSF46689">
    <property type="entry name" value="Homeodomain-like"/>
    <property type="match status" value="1"/>
</dbReference>
<evidence type="ECO:0000256" key="2">
    <source>
        <dbReference type="ARBA" id="ARBA00023125"/>
    </source>
</evidence>
<feature type="compositionally biased region" description="Low complexity" evidence="7">
    <location>
        <begin position="250"/>
        <end position="268"/>
    </location>
</feature>
<feature type="region of interest" description="Disordered" evidence="7">
    <location>
        <begin position="512"/>
        <end position="542"/>
    </location>
</feature>
<proteinExistence type="predicted"/>
<feature type="compositionally biased region" description="Polar residues" evidence="7">
    <location>
        <begin position="238"/>
        <end position="249"/>
    </location>
</feature>
<keyword evidence="3 5" id="KW-0371">Homeobox</keyword>
<evidence type="ECO:0000256" key="3">
    <source>
        <dbReference type="ARBA" id="ARBA00023155"/>
    </source>
</evidence>
<feature type="compositionally biased region" description="Low complexity" evidence="7">
    <location>
        <begin position="182"/>
        <end position="205"/>
    </location>
</feature>
<evidence type="ECO:0000313" key="9">
    <source>
        <dbReference type="Proteomes" id="UP000694888"/>
    </source>
</evidence>
<feature type="compositionally biased region" description="Acidic residues" evidence="7">
    <location>
        <begin position="341"/>
        <end position="354"/>
    </location>
</feature>
<evidence type="ECO:0000256" key="1">
    <source>
        <dbReference type="ARBA" id="ARBA00004123"/>
    </source>
</evidence>
<dbReference type="Pfam" id="PF00046">
    <property type="entry name" value="Homeodomain"/>
    <property type="match status" value="1"/>
</dbReference>
<dbReference type="GeneID" id="101860445"/>
<gene>
    <name evidence="10" type="primary">LOC101860445</name>
</gene>
<organism evidence="9 10">
    <name type="scientific">Aplysia californica</name>
    <name type="common">California sea hare</name>
    <dbReference type="NCBI Taxonomy" id="6500"/>
    <lineage>
        <taxon>Eukaryota</taxon>
        <taxon>Metazoa</taxon>
        <taxon>Spiralia</taxon>
        <taxon>Lophotrochozoa</taxon>
        <taxon>Mollusca</taxon>
        <taxon>Gastropoda</taxon>
        <taxon>Heterobranchia</taxon>
        <taxon>Euthyneura</taxon>
        <taxon>Tectipleura</taxon>
        <taxon>Aplysiida</taxon>
        <taxon>Aplysioidea</taxon>
        <taxon>Aplysiidae</taxon>
        <taxon>Aplysia</taxon>
    </lineage>
</organism>
<dbReference type="InterPro" id="IPR009057">
    <property type="entry name" value="Homeodomain-like_sf"/>
</dbReference>
<feature type="compositionally biased region" description="Basic and acidic residues" evidence="7">
    <location>
        <begin position="331"/>
        <end position="340"/>
    </location>
</feature>
<comment type="subcellular location">
    <subcellularLocation>
        <location evidence="1 5 6">Nucleus</location>
    </subcellularLocation>
</comment>
<dbReference type="Gene3D" id="1.10.10.60">
    <property type="entry name" value="Homeodomain-like"/>
    <property type="match status" value="1"/>
</dbReference>
<dbReference type="GO" id="GO:0003677">
    <property type="term" value="F:DNA binding"/>
    <property type="evidence" value="ECO:0007669"/>
    <property type="project" value="UniProtKB-KW"/>
</dbReference>
<evidence type="ECO:0000313" key="10">
    <source>
        <dbReference type="RefSeq" id="XP_035828226.1"/>
    </source>
</evidence>
<accession>A0ABM1W0N3</accession>
<protein>
    <submittedName>
        <fullName evidence="10">Homeobox protein 13</fullName>
    </submittedName>
</protein>
<reference evidence="10" key="1">
    <citation type="submission" date="2025-08" db="UniProtKB">
        <authorList>
            <consortium name="RefSeq"/>
        </authorList>
    </citation>
    <scope>IDENTIFICATION</scope>
</reference>
<feature type="domain" description="Homeobox" evidence="8">
    <location>
        <begin position="359"/>
        <end position="419"/>
    </location>
</feature>
<keyword evidence="4 5" id="KW-0539">Nucleus</keyword>